<gene>
    <name evidence="1" type="ORF">L2E82_06208</name>
</gene>
<dbReference type="EMBL" id="CM042009">
    <property type="protein sequence ID" value="KAI3792332.1"/>
    <property type="molecule type" value="Genomic_DNA"/>
</dbReference>
<evidence type="ECO:0000313" key="1">
    <source>
        <dbReference type="EMBL" id="KAI3792332.1"/>
    </source>
</evidence>
<reference evidence="1 2" key="2">
    <citation type="journal article" date="2022" name="Mol. Ecol. Resour.">
        <title>The genomes of chicory, endive, great burdock and yacon provide insights into Asteraceae paleo-polyploidization history and plant inulin production.</title>
        <authorList>
            <person name="Fan W."/>
            <person name="Wang S."/>
            <person name="Wang H."/>
            <person name="Wang A."/>
            <person name="Jiang F."/>
            <person name="Liu H."/>
            <person name="Zhao H."/>
            <person name="Xu D."/>
            <person name="Zhang Y."/>
        </authorList>
    </citation>
    <scope>NUCLEOTIDE SEQUENCE [LARGE SCALE GENOMIC DNA]</scope>
    <source>
        <strain evidence="2">cv. Punajuju</strain>
        <tissue evidence="1">Leaves</tissue>
    </source>
</reference>
<evidence type="ECO:0000313" key="2">
    <source>
        <dbReference type="Proteomes" id="UP001055811"/>
    </source>
</evidence>
<accession>A0ACB9H9V5</accession>
<comment type="caution">
    <text evidence="1">The sequence shown here is derived from an EMBL/GenBank/DDBJ whole genome shotgun (WGS) entry which is preliminary data.</text>
</comment>
<sequence length="173" mass="19263">MVEKERSDMGVVPSLKKVNNVDLHTFVAIVKGCTQTVDKPSGPSVKNEKIIMLHPNDLLHVLDTSCIVLGNVQDINLIANLYKADNMELVTRELLAGGYKPQDGDGVPVDQDGFDETERGVVLIVEGEWVYYKMHCFIVNVYAPQSEVLRREYGRQCGETTGVEKVARSIEDI</sequence>
<organism evidence="1 2">
    <name type="scientific">Cichorium intybus</name>
    <name type="common">Chicory</name>
    <dbReference type="NCBI Taxonomy" id="13427"/>
    <lineage>
        <taxon>Eukaryota</taxon>
        <taxon>Viridiplantae</taxon>
        <taxon>Streptophyta</taxon>
        <taxon>Embryophyta</taxon>
        <taxon>Tracheophyta</taxon>
        <taxon>Spermatophyta</taxon>
        <taxon>Magnoliopsida</taxon>
        <taxon>eudicotyledons</taxon>
        <taxon>Gunneridae</taxon>
        <taxon>Pentapetalae</taxon>
        <taxon>asterids</taxon>
        <taxon>campanulids</taxon>
        <taxon>Asterales</taxon>
        <taxon>Asteraceae</taxon>
        <taxon>Cichorioideae</taxon>
        <taxon>Cichorieae</taxon>
        <taxon>Cichoriinae</taxon>
        <taxon>Cichorium</taxon>
    </lineage>
</organism>
<keyword evidence="2" id="KW-1185">Reference proteome</keyword>
<proteinExistence type="predicted"/>
<dbReference type="Proteomes" id="UP001055811">
    <property type="component" value="Linkage Group LG01"/>
</dbReference>
<reference evidence="2" key="1">
    <citation type="journal article" date="2022" name="Mol. Ecol. Resour.">
        <title>The genomes of chicory, endive, great burdock and yacon provide insights into Asteraceae palaeo-polyploidization history and plant inulin production.</title>
        <authorList>
            <person name="Fan W."/>
            <person name="Wang S."/>
            <person name="Wang H."/>
            <person name="Wang A."/>
            <person name="Jiang F."/>
            <person name="Liu H."/>
            <person name="Zhao H."/>
            <person name="Xu D."/>
            <person name="Zhang Y."/>
        </authorList>
    </citation>
    <scope>NUCLEOTIDE SEQUENCE [LARGE SCALE GENOMIC DNA]</scope>
    <source>
        <strain evidence="2">cv. Punajuju</strain>
    </source>
</reference>
<protein>
    <submittedName>
        <fullName evidence="1">Uncharacterized protein</fullName>
    </submittedName>
</protein>
<name>A0ACB9H9V5_CICIN</name>